<keyword evidence="1" id="KW-0812">Transmembrane</keyword>
<reference evidence="2" key="1">
    <citation type="submission" date="2020-11" db="EMBL/GenBank/DDBJ databases">
        <authorList>
            <consortium name="DOE Joint Genome Institute"/>
            <person name="Ahrendt S."/>
            <person name="Riley R."/>
            <person name="Andreopoulos W."/>
            <person name="Labutti K."/>
            <person name="Pangilinan J."/>
            <person name="Ruiz-Duenas F.J."/>
            <person name="Barrasa J.M."/>
            <person name="Sanchez-Garcia M."/>
            <person name="Camarero S."/>
            <person name="Miyauchi S."/>
            <person name="Serrano A."/>
            <person name="Linde D."/>
            <person name="Babiker R."/>
            <person name="Drula E."/>
            <person name="Ayuso-Fernandez I."/>
            <person name="Pacheco R."/>
            <person name="Padilla G."/>
            <person name="Ferreira P."/>
            <person name="Barriuso J."/>
            <person name="Kellner H."/>
            <person name="Castanera R."/>
            <person name="Alfaro M."/>
            <person name="Ramirez L."/>
            <person name="Pisabarro A.G."/>
            <person name="Kuo A."/>
            <person name="Tritt A."/>
            <person name="Lipzen A."/>
            <person name="He G."/>
            <person name="Yan M."/>
            <person name="Ng V."/>
            <person name="Cullen D."/>
            <person name="Martin F."/>
            <person name="Rosso M.-N."/>
            <person name="Henrissat B."/>
            <person name="Hibbett D."/>
            <person name="Martinez A.T."/>
            <person name="Grigoriev I.V."/>
        </authorList>
    </citation>
    <scope>NUCLEOTIDE SEQUENCE</scope>
    <source>
        <strain evidence="2">CBS 247.69</strain>
    </source>
</reference>
<dbReference type="Proteomes" id="UP000807353">
    <property type="component" value="Unassembled WGS sequence"/>
</dbReference>
<keyword evidence="1" id="KW-1133">Transmembrane helix</keyword>
<sequence length="111" mass="12603">MSFASWYQHHYSTWNRTRRIQQAPYVARTDSNITRAATAMRGADNAALQMVQATIKTKRRKTRYSAQTSVFMAVLNFYSSSSTKLTLLLRCISGGKVIHMFLISLAFGFVV</sequence>
<accession>A0A9P5Y1Z6</accession>
<keyword evidence="3" id="KW-1185">Reference proteome</keyword>
<evidence type="ECO:0000256" key="1">
    <source>
        <dbReference type="SAM" id="Phobius"/>
    </source>
</evidence>
<organism evidence="2 3">
    <name type="scientific">Collybia nuda</name>
    <dbReference type="NCBI Taxonomy" id="64659"/>
    <lineage>
        <taxon>Eukaryota</taxon>
        <taxon>Fungi</taxon>
        <taxon>Dikarya</taxon>
        <taxon>Basidiomycota</taxon>
        <taxon>Agaricomycotina</taxon>
        <taxon>Agaricomycetes</taxon>
        <taxon>Agaricomycetidae</taxon>
        <taxon>Agaricales</taxon>
        <taxon>Tricholomatineae</taxon>
        <taxon>Clitocybaceae</taxon>
        <taxon>Collybia</taxon>
    </lineage>
</organism>
<dbReference type="OrthoDB" id="1711136at2759"/>
<protein>
    <submittedName>
        <fullName evidence="2">Uncharacterized protein</fullName>
    </submittedName>
</protein>
<dbReference type="AlphaFoldDB" id="A0A9P5Y1Z6"/>
<keyword evidence="1" id="KW-0472">Membrane</keyword>
<proteinExistence type="predicted"/>
<evidence type="ECO:0000313" key="3">
    <source>
        <dbReference type="Proteomes" id="UP000807353"/>
    </source>
</evidence>
<comment type="caution">
    <text evidence="2">The sequence shown here is derived from an EMBL/GenBank/DDBJ whole genome shotgun (WGS) entry which is preliminary data.</text>
</comment>
<feature type="transmembrane region" description="Helical" evidence="1">
    <location>
        <begin position="87"/>
        <end position="110"/>
    </location>
</feature>
<gene>
    <name evidence="2" type="ORF">BDZ94DRAFT_982984</name>
</gene>
<name>A0A9P5Y1Z6_9AGAR</name>
<evidence type="ECO:0000313" key="2">
    <source>
        <dbReference type="EMBL" id="KAF9459911.1"/>
    </source>
</evidence>
<dbReference type="EMBL" id="MU150308">
    <property type="protein sequence ID" value="KAF9459911.1"/>
    <property type="molecule type" value="Genomic_DNA"/>
</dbReference>